<dbReference type="PROSITE" id="PS00109">
    <property type="entry name" value="PROTEIN_KINASE_TYR"/>
    <property type="match status" value="1"/>
</dbReference>
<keyword evidence="3" id="KW-0808">Transferase</keyword>
<evidence type="ECO:0000256" key="15">
    <source>
        <dbReference type="ARBA" id="ARBA00051243"/>
    </source>
</evidence>
<comment type="subcellular location">
    <subcellularLocation>
        <location evidence="1">Membrane</location>
        <topology evidence="1">Single-pass membrane protein</topology>
    </subcellularLocation>
</comment>
<feature type="domain" description="Protein kinase" evidence="19">
    <location>
        <begin position="1153"/>
        <end position="1463"/>
    </location>
</feature>
<feature type="transmembrane region" description="Helical" evidence="17">
    <location>
        <begin position="829"/>
        <end position="855"/>
    </location>
</feature>
<feature type="domain" description="Ig-like" evidence="20">
    <location>
        <begin position="222"/>
        <end position="311"/>
    </location>
</feature>
<evidence type="ECO:0000313" key="21">
    <source>
        <dbReference type="EMBL" id="CAL5131161.1"/>
    </source>
</evidence>
<dbReference type="SMART" id="SM00219">
    <property type="entry name" value="TyrKc"/>
    <property type="match status" value="1"/>
</dbReference>
<gene>
    <name evidence="21" type="ORF">CDAUBV1_LOCUS3334</name>
</gene>
<evidence type="ECO:0000256" key="6">
    <source>
        <dbReference type="ARBA" id="ARBA00022777"/>
    </source>
</evidence>
<name>A0AAV2T4Y2_CALDB</name>
<dbReference type="InterPro" id="IPR050122">
    <property type="entry name" value="RTK"/>
</dbReference>
<evidence type="ECO:0000256" key="11">
    <source>
        <dbReference type="ARBA" id="ARBA00023157"/>
    </source>
</evidence>
<dbReference type="Gene3D" id="3.30.200.20">
    <property type="entry name" value="Phosphorylase Kinase, domain 1"/>
    <property type="match status" value="1"/>
</dbReference>
<proteinExistence type="predicted"/>
<dbReference type="Proteomes" id="UP001497525">
    <property type="component" value="Unassembled WGS sequence"/>
</dbReference>
<evidence type="ECO:0000256" key="9">
    <source>
        <dbReference type="ARBA" id="ARBA00023136"/>
    </source>
</evidence>
<evidence type="ECO:0000256" key="16">
    <source>
        <dbReference type="SAM" id="MobiDB-lite"/>
    </source>
</evidence>
<dbReference type="InterPro" id="IPR003599">
    <property type="entry name" value="Ig_sub"/>
</dbReference>
<keyword evidence="7" id="KW-0067">ATP-binding</keyword>
<evidence type="ECO:0000256" key="13">
    <source>
        <dbReference type="ARBA" id="ARBA00023180"/>
    </source>
</evidence>
<keyword evidence="13" id="KW-0325">Glycoprotein</keyword>
<dbReference type="SUPFAM" id="SSF48726">
    <property type="entry name" value="Immunoglobulin"/>
    <property type="match status" value="6"/>
</dbReference>
<dbReference type="InterPro" id="IPR013783">
    <property type="entry name" value="Ig-like_fold"/>
</dbReference>
<evidence type="ECO:0000256" key="4">
    <source>
        <dbReference type="ARBA" id="ARBA00022692"/>
    </source>
</evidence>
<dbReference type="Gene3D" id="2.60.40.10">
    <property type="entry name" value="Immunoglobulins"/>
    <property type="match status" value="6"/>
</dbReference>
<accession>A0AAV2T4Y2</accession>
<evidence type="ECO:0000256" key="1">
    <source>
        <dbReference type="ARBA" id="ARBA00004167"/>
    </source>
</evidence>
<reference evidence="21" key="1">
    <citation type="submission" date="2024-06" db="EMBL/GenBank/DDBJ databases">
        <authorList>
            <person name="Liu X."/>
            <person name="Lenzi L."/>
            <person name="Haldenby T S."/>
            <person name="Uol C."/>
        </authorList>
    </citation>
    <scope>NUCLEOTIDE SEQUENCE</scope>
</reference>
<dbReference type="InterPro" id="IPR020635">
    <property type="entry name" value="Tyr_kinase_cat_dom"/>
</dbReference>
<feature type="region of interest" description="Disordered" evidence="16">
    <location>
        <begin position="1067"/>
        <end position="1094"/>
    </location>
</feature>
<feature type="domain" description="Ig-like" evidence="20">
    <location>
        <begin position="651"/>
        <end position="802"/>
    </location>
</feature>
<evidence type="ECO:0000256" key="3">
    <source>
        <dbReference type="ARBA" id="ARBA00022679"/>
    </source>
</evidence>
<evidence type="ECO:0000256" key="2">
    <source>
        <dbReference type="ARBA" id="ARBA00011902"/>
    </source>
</evidence>
<keyword evidence="12" id="KW-0675">Receptor</keyword>
<comment type="catalytic activity">
    <reaction evidence="15">
        <text>L-tyrosyl-[protein] + ATP = O-phospho-L-tyrosyl-[protein] + ADP + H(+)</text>
        <dbReference type="Rhea" id="RHEA:10596"/>
        <dbReference type="Rhea" id="RHEA-COMP:10136"/>
        <dbReference type="Rhea" id="RHEA-COMP:20101"/>
        <dbReference type="ChEBI" id="CHEBI:15378"/>
        <dbReference type="ChEBI" id="CHEBI:30616"/>
        <dbReference type="ChEBI" id="CHEBI:46858"/>
        <dbReference type="ChEBI" id="CHEBI:61978"/>
        <dbReference type="ChEBI" id="CHEBI:456216"/>
        <dbReference type="EC" id="2.7.10.1"/>
    </reaction>
</comment>
<evidence type="ECO:0000313" key="22">
    <source>
        <dbReference type="Proteomes" id="UP001497525"/>
    </source>
</evidence>
<keyword evidence="18" id="KW-0732">Signal</keyword>
<dbReference type="PROSITE" id="PS50011">
    <property type="entry name" value="PROTEIN_KINASE_DOM"/>
    <property type="match status" value="1"/>
</dbReference>
<dbReference type="EC" id="2.7.10.1" evidence="2"/>
<sequence length="1464" mass="162128">MIMARFLLICLELFYLIVGASSDSFYFTVTPNDQDVEEGQPLRLRCAVTPSKDIFYSWLHNGSLIHIENEYGRRYLEVDSNLQILHADRELDQGIYQCQALNRSSTFSTASQEAKVNIYWMEADVQVRLVKPARYEDIRIGQEVEFACEAKANPPLGPANIKWYHNGNARLPNTEFRRNGNLRIAVLGIEHTGSYHCRVVHAAGKLDSRPPYVLQLNDENPPKLITSLAHSDFSRFVMRGKSVELSCPKLGAQKLVDGIPPITVWGFMQRLGEQQQSVSSLPDLELVDQDSKLIISNFDVQHANFYICETSWPGAPDKYVFLFQVEMATLYTPKRSDFSPRLKKNQPYVVQINGNAELRYYSDQSPSNSFFVDQMSNPAPHIEWYKKDEHQPIQVWPEPTESRALTPPPRRYALRGRHLILNQVTEMDSGTYEMVLTNVAGRVSIPFDILVTFPPEFHQPQTHEEHSFDEDESVTLDCGIKRRSDPGSIVYWEKDQRVLKKYTNSLMLLEDDGETLRFPQLKPEDQGQYQCFVQTDGYEKRAAGREQTLIVKAKLQFLREMREHFLEVNTQGRIPCKARGYGTLKVDWFRKVGPGETDLQPIRPPNQVEGGTLIIQYVQKQDAGDYICVAQSTYRNARINMSVKVIVGEKPQITQISSNQTVRVGSQLILNCHATGDPPPQVSWIVKKVGYKVPSVYTPVVIASEDGGMGSGQSDGQNQKELNSEKQDFSPQSADNVINGASNPNSIVASMLVRTMPVDAGRVTAFQNGSLVINQAHLVDQAEYICVAGNKHAIKTRQGVFIRVLTPEEYTRRQLGEEGTSGSGMVKTIITVVGCAVTYLGLIIGLTVFCSMRMLRTRRKRSRKAIKMHENGQLLTPMGDPAGLNGGTMLSQTTSNCCPNAQLETGLLVPGLGGVPASAGGTVPFTHLSHHSQPLLINAAGGMRNGSTYADATNDVRFNTVNPSGLGVNSAGSACSQIPSTLPKDNQEWWPWKNQAYLHNGDLRTANPVPGNPSTPVDGLNDSMVDGGNPNARAYVSSHQMASPACGLVYNGLGGLSPGVESSTIATTASESQLMSAPPPTPLDSRSHFSGLSSGNSTSLYSRSLLSGASNLGPPAGGGGVQNVSENSPSYGVPSDAHPISQADRMNYPRCELKMEGILGKGEFGDVFLARARHIKEDESQSLVLVKSLVSHDPTHINEFHRQLELFGKVNHDYVTRLLGICMDQEPFYMLLEYCEWGDLKMFLRRIREDSAQAFKTPSLTHAQKLRMCKQLALGMDHLAQMRCVHRDLASRNILLTQDMELKISSLGLARDVYANEYYRVPNTEHFIPLRWFAPELIVAATSEGNYNRSNGSGGFSSSLPYSTSSDVWAFAVLVCEVFSLATLPLARLTDCEIIAAGKQTAVQASSENGSKDNTLTGQVPLRPDMPAEIPSELSNMLSLCWSPAPQHRPNFREISVLMHKLTS</sequence>
<evidence type="ECO:0000256" key="7">
    <source>
        <dbReference type="ARBA" id="ARBA00022840"/>
    </source>
</evidence>
<dbReference type="InterPro" id="IPR036179">
    <property type="entry name" value="Ig-like_dom_sf"/>
</dbReference>
<evidence type="ECO:0000256" key="18">
    <source>
        <dbReference type="SAM" id="SignalP"/>
    </source>
</evidence>
<keyword evidence="8 17" id="KW-1133">Transmembrane helix</keyword>
<keyword evidence="6" id="KW-0418">Kinase</keyword>
<keyword evidence="5" id="KW-0547">Nucleotide-binding</keyword>
<dbReference type="GO" id="GO:0007169">
    <property type="term" value="P:cell surface receptor protein tyrosine kinase signaling pathway"/>
    <property type="evidence" value="ECO:0007669"/>
    <property type="project" value="InterPro"/>
</dbReference>
<dbReference type="Pfam" id="PF07714">
    <property type="entry name" value="PK_Tyr_Ser-Thr"/>
    <property type="match status" value="1"/>
</dbReference>
<comment type="caution">
    <text evidence="21">The sequence shown here is derived from an EMBL/GenBank/DDBJ whole genome shotgun (WGS) entry which is preliminary data.</text>
</comment>
<keyword evidence="14" id="KW-0393">Immunoglobulin domain</keyword>
<dbReference type="PANTHER" id="PTHR24416">
    <property type="entry name" value="TYROSINE-PROTEIN KINASE RECEPTOR"/>
    <property type="match status" value="1"/>
</dbReference>
<dbReference type="InterPro" id="IPR013098">
    <property type="entry name" value="Ig_I-set"/>
</dbReference>
<dbReference type="SMART" id="SM00408">
    <property type="entry name" value="IGc2"/>
    <property type="match status" value="6"/>
</dbReference>
<dbReference type="SUPFAM" id="SSF56112">
    <property type="entry name" value="Protein kinase-like (PK-like)"/>
    <property type="match status" value="1"/>
</dbReference>
<feature type="domain" description="Ig-like" evidence="20">
    <location>
        <begin position="455"/>
        <end position="550"/>
    </location>
</feature>
<dbReference type="GO" id="GO:0004714">
    <property type="term" value="F:transmembrane receptor protein tyrosine kinase activity"/>
    <property type="evidence" value="ECO:0007669"/>
    <property type="project" value="UniProtKB-EC"/>
</dbReference>
<keyword evidence="9 17" id="KW-0472">Membrane</keyword>
<dbReference type="PANTHER" id="PTHR24416:SF573">
    <property type="entry name" value="INACTIVE TYROSINE-PROTEIN KINASE 7"/>
    <property type="match status" value="1"/>
</dbReference>
<keyword evidence="10" id="KW-0829">Tyrosine-protein kinase</keyword>
<evidence type="ECO:0000256" key="12">
    <source>
        <dbReference type="ARBA" id="ARBA00023170"/>
    </source>
</evidence>
<dbReference type="InterPro" id="IPR003598">
    <property type="entry name" value="Ig_sub2"/>
</dbReference>
<dbReference type="Gene3D" id="1.10.510.10">
    <property type="entry name" value="Transferase(Phosphotransferase) domain 1"/>
    <property type="match status" value="1"/>
</dbReference>
<feature type="region of interest" description="Disordered" evidence="16">
    <location>
        <begin position="704"/>
        <end position="740"/>
    </location>
</feature>
<dbReference type="InterPro" id="IPR002011">
    <property type="entry name" value="Tyr_kinase_rcpt_2_CS"/>
</dbReference>
<dbReference type="EMBL" id="CAXLJL010000079">
    <property type="protein sequence ID" value="CAL5131161.1"/>
    <property type="molecule type" value="Genomic_DNA"/>
</dbReference>
<dbReference type="Pfam" id="PF07679">
    <property type="entry name" value="I-set"/>
    <property type="match status" value="2"/>
</dbReference>
<feature type="domain" description="Ig-like" evidence="20">
    <location>
        <begin position="574"/>
        <end position="640"/>
    </location>
</feature>
<evidence type="ECO:0000256" key="5">
    <source>
        <dbReference type="ARBA" id="ARBA00022741"/>
    </source>
</evidence>
<dbReference type="GO" id="GO:0016020">
    <property type="term" value="C:membrane"/>
    <property type="evidence" value="ECO:0007669"/>
    <property type="project" value="UniProtKB-SubCell"/>
</dbReference>
<feature type="signal peptide" evidence="18">
    <location>
        <begin position="1"/>
        <end position="22"/>
    </location>
</feature>
<feature type="chain" id="PRO_5043495025" description="receptor protein-tyrosine kinase" evidence="18">
    <location>
        <begin position="23"/>
        <end position="1464"/>
    </location>
</feature>
<dbReference type="PROSITE" id="PS50835">
    <property type="entry name" value="IG_LIKE"/>
    <property type="match status" value="6"/>
</dbReference>
<evidence type="ECO:0000256" key="14">
    <source>
        <dbReference type="ARBA" id="ARBA00023319"/>
    </source>
</evidence>
<dbReference type="PROSITE" id="PS00239">
    <property type="entry name" value="RECEPTOR_TYR_KIN_II"/>
    <property type="match status" value="1"/>
</dbReference>
<protein>
    <recommendedName>
        <fullName evidence="2">receptor protein-tyrosine kinase</fullName>
        <ecNumber evidence="2">2.7.10.1</ecNumber>
    </recommendedName>
</protein>
<evidence type="ECO:0000256" key="10">
    <source>
        <dbReference type="ARBA" id="ARBA00023137"/>
    </source>
</evidence>
<organism evidence="21 22">
    <name type="scientific">Calicophoron daubneyi</name>
    <name type="common">Rumen fluke</name>
    <name type="synonym">Paramphistomum daubneyi</name>
    <dbReference type="NCBI Taxonomy" id="300641"/>
    <lineage>
        <taxon>Eukaryota</taxon>
        <taxon>Metazoa</taxon>
        <taxon>Spiralia</taxon>
        <taxon>Lophotrochozoa</taxon>
        <taxon>Platyhelminthes</taxon>
        <taxon>Trematoda</taxon>
        <taxon>Digenea</taxon>
        <taxon>Plagiorchiida</taxon>
        <taxon>Pronocephalata</taxon>
        <taxon>Paramphistomoidea</taxon>
        <taxon>Paramphistomidae</taxon>
        <taxon>Calicophoron</taxon>
    </lineage>
</organism>
<keyword evidence="4 17" id="KW-0812">Transmembrane</keyword>
<feature type="domain" description="Ig-like" evidence="20">
    <location>
        <begin position="25"/>
        <end position="117"/>
    </location>
</feature>
<evidence type="ECO:0000256" key="17">
    <source>
        <dbReference type="SAM" id="Phobius"/>
    </source>
</evidence>
<dbReference type="PRINTS" id="PR00109">
    <property type="entry name" value="TYRKINASE"/>
</dbReference>
<dbReference type="InterPro" id="IPR000719">
    <property type="entry name" value="Prot_kinase_dom"/>
</dbReference>
<feature type="domain" description="Ig-like" evidence="20">
    <location>
        <begin position="141"/>
        <end position="201"/>
    </location>
</feature>
<dbReference type="InterPro" id="IPR008266">
    <property type="entry name" value="Tyr_kinase_AS"/>
</dbReference>
<dbReference type="GO" id="GO:0005524">
    <property type="term" value="F:ATP binding"/>
    <property type="evidence" value="ECO:0007669"/>
    <property type="project" value="UniProtKB-KW"/>
</dbReference>
<keyword evidence="11" id="KW-1015">Disulfide bond</keyword>
<evidence type="ECO:0000259" key="19">
    <source>
        <dbReference type="PROSITE" id="PS50011"/>
    </source>
</evidence>
<dbReference type="InterPro" id="IPR011009">
    <property type="entry name" value="Kinase-like_dom_sf"/>
</dbReference>
<feature type="region of interest" description="Disordered" evidence="16">
    <location>
        <begin position="1111"/>
        <end position="1142"/>
    </location>
</feature>
<evidence type="ECO:0000256" key="8">
    <source>
        <dbReference type="ARBA" id="ARBA00022989"/>
    </source>
</evidence>
<dbReference type="InterPro" id="IPR001245">
    <property type="entry name" value="Ser-Thr/Tyr_kinase_cat_dom"/>
</dbReference>
<dbReference type="InterPro" id="IPR007110">
    <property type="entry name" value="Ig-like_dom"/>
</dbReference>
<dbReference type="SMART" id="SM00409">
    <property type="entry name" value="IG"/>
    <property type="match status" value="7"/>
</dbReference>
<feature type="region of interest" description="Disordered" evidence="16">
    <location>
        <begin position="1403"/>
        <end position="1424"/>
    </location>
</feature>
<dbReference type="Pfam" id="PF13927">
    <property type="entry name" value="Ig_3"/>
    <property type="match status" value="3"/>
</dbReference>
<feature type="compositionally biased region" description="Polar residues" evidence="16">
    <location>
        <begin position="729"/>
        <end position="740"/>
    </location>
</feature>
<feature type="compositionally biased region" description="Polar residues" evidence="16">
    <location>
        <begin position="1403"/>
        <end position="1418"/>
    </location>
</feature>
<evidence type="ECO:0000259" key="20">
    <source>
        <dbReference type="PROSITE" id="PS50835"/>
    </source>
</evidence>
<dbReference type="CDD" id="cd00096">
    <property type="entry name" value="Ig"/>
    <property type="match status" value="4"/>
</dbReference>